<dbReference type="Proteomes" id="UP001234178">
    <property type="component" value="Unassembled WGS sequence"/>
</dbReference>
<comment type="caution">
    <text evidence="1">The sequence shown here is derived from an EMBL/GenBank/DDBJ whole genome shotgun (WGS) entry which is preliminary data.</text>
</comment>
<evidence type="ECO:0000313" key="1">
    <source>
        <dbReference type="EMBL" id="KAK4026964.1"/>
    </source>
</evidence>
<name>A0ABR0APB2_9CRUS</name>
<accession>A0ABR0APB2</accession>
<gene>
    <name evidence="1" type="ORF">OUZ56_015985</name>
</gene>
<reference evidence="1 2" key="1">
    <citation type="journal article" date="2023" name="Nucleic Acids Res.">
        <title>The hologenome of Daphnia magna reveals possible DNA methylation and microbiome-mediated evolution of the host genome.</title>
        <authorList>
            <person name="Chaturvedi A."/>
            <person name="Li X."/>
            <person name="Dhandapani V."/>
            <person name="Marshall H."/>
            <person name="Kissane S."/>
            <person name="Cuenca-Cambronero M."/>
            <person name="Asole G."/>
            <person name="Calvet F."/>
            <person name="Ruiz-Romero M."/>
            <person name="Marangio P."/>
            <person name="Guigo R."/>
            <person name="Rago D."/>
            <person name="Mirbahai L."/>
            <person name="Eastwood N."/>
            <person name="Colbourne J.K."/>
            <person name="Zhou J."/>
            <person name="Mallon E."/>
            <person name="Orsini L."/>
        </authorList>
    </citation>
    <scope>NUCLEOTIDE SEQUENCE [LARGE SCALE GENOMIC DNA]</scope>
    <source>
        <strain evidence="1">LRV0_1</strain>
    </source>
</reference>
<keyword evidence="2" id="KW-1185">Reference proteome</keyword>
<sequence>MTRLLFLLNISDSSSAPVLLIPDTPVLLIPDSTIFTDMCCSPAVLDKYLSGKVLRCQLKDLWLQRIMFQKNPTTLFK</sequence>
<organism evidence="1 2">
    <name type="scientific">Daphnia magna</name>
    <dbReference type="NCBI Taxonomy" id="35525"/>
    <lineage>
        <taxon>Eukaryota</taxon>
        <taxon>Metazoa</taxon>
        <taxon>Ecdysozoa</taxon>
        <taxon>Arthropoda</taxon>
        <taxon>Crustacea</taxon>
        <taxon>Branchiopoda</taxon>
        <taxon>Diplostraca</taxon>
        <taxon>Cladocera</taxon>
        <taxon>Anomopoda</taxon>
        <taxon>Daphniidae</taxon>
        <taxon>Daphnia</taxon>
    </lineage>
</organism>
<protein>
    <submittedName>
        <fullName evidence="1">Uncharacterized protein</fullName>
    </submittedName>
</protein>
<evidence type="ECO:0000313" key="2">
    <source>
        <dbReference type="Proteomes" id="UP001234178"/>
    </source>
</evidence>
<proteinExistence type="predicted"/>
<dbReference type="EMBL" id="JAOYFB010000038">
    <property type="protein sequence ID" value="KAK4026964.1"/>
    <property type="molecule type" value="Genomic_DNA"/>
</dbReference>